<dbReference type="Pfam" id="PF16130">
    <property type="entry name" value="DUF4842"/>
    <property type="match status" value="1"/>
</dbReference>
<feature type="domain" description="DUF4842" evidence="1">
    <location>
        <begin position="435"/>
        <end position="621"/>
    </location>
</feature>
<dbReference type="NCBIfam" id="TIGR04456">
    <property type="entry name" value="LruC_dom"/>
    <property type="match status" value="1"/>
</dbReference>
<evidence type="ECO:0000313" key="2">
    <source>
        <dbReference type="EMBL" id="KQC31383.1"/>
    </source>
</evidence>
<dbReference type="AlphaFoldDB" id="A0A0Q1C2C3"/>
<gene>
    <name evidence="2" type="ORF">AAY42_16950</name>
</gene>
<organism evidence="2 3">
    <name type="scientific">Flagellimonas eckloniae</name>
    <dbReference type="NCBI Taxonomy" id="346185"/>
    <lineage>
        <taxon>Bacteria</taxon>
        <taxon>Pseudomonadati</taxon>
        <taxon>Bacteroidota</taxon>
        <taxon>Flavobacteriia</taxon>
        <taxon>Flavobacteriales</taxon>
        <taxon>Flavobacteriaceae</taxon>
        <taxon>Flagellimonas</taxon>
    </lineage>
</organism>
<dbReference type="InterPro" id="IPR032295">
    <property type="entry name" value="DUF4842"/>
</dbReference>
<evidence type="ECO:0000259" key="1">
    <source>
        <dbReference type="Pfam" id="PF16130"/>
    </source>
</evidence>
<dbReference type="RefSeq" id="WP_055397356.1">
    <property type="nucleotide sequence ID" value="NZ_LCTZ01000002.1"/>
</dbReference>
<reference evidence="2 3" key="1">
    <citation type="submission" date="2015-04" db="EMBL/GenBank/DDBJ databases">
        <title>Complete genome of flavobacterium.</title>
        <authorList>
            <person name="Kwon Y.M."/>
            <person name="Kim S.-J."/>
        </authorList>
    </citation>
    <scope>NUCLEOTIDE SEQUENCE [LARGE SCALE GENOMIC DNA]</scope>
    <source>
        <strain evidence="2 3">DK169</strain>
    </source>
</reference>
<dbReference type="Proteomes" id="UP000050827">
    <property type="component" value="Unassembled WGS sequence"/>
</dbReference>
<keyword evidence="3" id="KW-1185">Reference proteome</keyword>
<proteinExistence type="predicted"/>
<sequence>MKLKRCFSLVLISTIAFLFQGCLKEKYNKYLESLAQDSTEVEEAVLTDLKFPTNFDFKTETTVSVSITDNSPYVVYEVYSYSDELIESLDSITGPLPNKLFEKLPLNGTIQESVTISSFIDNLFVVRKSNERIDNIIIPITQNSASYIYNGPTGKQNRLQTISSKNTDCANVFGQEYYTDVSNVNISSNGDINTISNINFPKQGVTAIITATDTDGAELKSKFSLAGASFSTPIFTFSGFNFWISSRIDTNSDPDGYVKFEMTFDAPVQNLLMHFKSVDASLYQFVGDQHSETLLSGGTEFFYDESERILKDTDSRTKGRYYRDGYGSILISATSGTFDKIIWHRIDDPTSNSQNDSNWFIFSEVEICNDQDGDGVVDSVDEFPDDATKAYTTTYPSSSTKASLIFEDLWPFQGDWDFNDTAVDYSIIKIFNATNEVVGIDFDYVVTSDGAGFVNSMAFEVGGLNPNNVAFTTGQILDRDVFVLDGNGTEQGQQNAVIALFDDHSTIVNQENTVSVSFVNPISDTSLDFAPFNPFLVANGERDKEIHLANYNSTTLGDSQPNVEGNNADVDGNYSTDNGLPWAINVIESFPLLLEKEPINEGYLYFEEWGLTGGESRKDWYKDLPNYRNKVKLKGN</sequence>
<accession>A0A0Q1C2C3</accession>
<dbReference type="InterPro" id="IPR031025">
    <property type="entry name" value="LruC_dom"/>
</dbReference>
<dbReference type="EMBL" id="LCTZ01000002">
    <property type="protein sequence ID" value="KQC31383.1"/>
    <property type="molecule type" value="Genomic_DNA"/>
</dbReference>
<dbReference type="STRING" id="346185.AAY42_16950"/>
<evidence type="ECO:0000313" key="3">
    <source>
        <dbReference type="Proteomes" id="UP000050827"/>
    </source>
</evidence>
<comment type="caution">
    <text evidence="2">The sequence shown here is derived from an EMBL/GenBank/DDBJ whole genome shotgun (WGS) entry which is preliminary data.</text>
</comment>
<name>A0A0Q1C2C3_9FLAO</name>
<protein>
    <recommendedName>
        <fullName evidence="1">DUF4842 domain-containing protein</fullName>
    </recommendedName>
</protein>